<proteinExistence type="predicted"/>
<keyword evidence="3" id="KW-1185">Reference proteome</keyword>
<protein>
    <recommendedName>
        <fullName evidence="1">DUF6589 domain-containing protein</fullName>
    </recommendedName>
</protein>
<dbReference type="Pfam" id="PF20231">
    <property type="entry name" value="DUF6589"/>
    <property type="match status" value="1"/>
</dbReference>
<dbReference type="Proteomes" id="UP001362999">
    <property type="component" value="Unassembled WGS sequence"/>
</dbReference>
<reference evidence="2 3" key="1">
    <citation type="journal article" date="2024" name="J Genomics">
        <title>Draft genome sequencing and assembly of Favolaschia claudopus CIRM-BRFM 2984 isolated from oak limbs.</title>
        <authorList>
            <person name="Navarro D."/>
            <person name="Drula E."/>
            <person name="Chaduli D."/>
            <person name="Cazenave R."/>
            <person name="Ahrendt S."/>
            <person name="Wang J."/>
            <person name="Lipzen A."/>
            <person name="Daum C."/>
            <person name="Barry K."/>
            <person name="Grigoriev I.V."/>
            <person name="Favel A."/>
            <person name="Rosso M.N."/>
            <person name="Martin F."/>
        </authorList>
    </citation>
    <scope>NUCLEOTIDE SEQUENCE [LARGE SCALE GENOMIC DNA]</scope>
    <source>
        <strain evidence="2 3">CIRM-BRFM 2984</strain>
    </source>
</reference>
<evidence type="ECO:0000313" key="2">
    <source>
        <dbReference type="EMBL" id="KAK7006579.1"/>
    </source>
</evidence>
<name>A0AAW0ABP2_9AGAR</name>
<dbReference type="AlphaFoldDB" id="A0AAW0ABP2"/>
<evidence type="ECO:0000259" key="1">
    <source>
        <dbReference type="Pfam" id="PF20231"/>
    </source>
</evidence>
<organism evidence="2 3">
    <name type="scientific">Favolaschia claudopus</name>
    <dbReference type="NCBI Taxonomy" id="2862362"/>
    <lineage>
        <taxon>Eukaryota</taxon>
        <taxon>Fungi</taxon>
        <taxon>Dikarya</taxon>
        <taxon>Basidiomycota</taxon>
        <taxon>Agaricomycotina</taxon>
        <taxon>Agaricomycetes</taxon>
        <taxon>Agaricomycetidae</taxon>
        <taxon>Agaricales</taxon>
        <taxon>Marasmiineae</taxon>
        <taxon>Mycenaceae</taxon>
        <taxon>Favolaschia</taxon>
    </lineage>
</organism>
<sequence length="771" mass="87977">MATTPEPSTGSPCYLGWWYDPAEIPHNRKIQSIILILKQMKMSPIDLVTEILAQDEEFAANVDGFYRSAGLEQLLNLVMANKRRGAPRLYAWFEDFSMDRLLQDIHREMDDLSTVFLRHTTELTPESISDFDFERDITETCRERTPKLRAILTAAAQTKRAEKENKLKDVEPFISMIQSQIAKTRSENNNLCAIPCSLYFLSSAMPRKVIDTLHHAGMCCSYNTTKDLHCTLSKGHLRLAELIARTGHSLGWDNNHLSLSPHVEQRTLAPPKVQTGTTSIIYLLRGLLDLVTLSLQRIRERRARLEMITFADIRPTHSQCVSLRHHYDLSLVDILVNYESKFDYLGDSSELQHPSYRPPPPNYRTSEYVLRTTTIDEGTTEGTIQINENIYLEQLKFGIHDLDDIAVPTYNDQKTNALIRSAQHLRTNDVSAILRLEHLQPAPGAFHIELNLAWMILRTHRGKSNDIGSLQYFIGLLAKKRLGSDKPDFETLVSLLEQVLIGLVLHYWEVESGMSVQDLAKSKPSPARLREMAGKIYEKYVAGISDDDDDEEDDDDSPDHMQRNLRLLTRDILVFYTLQRAISSGDFGRVELLLGTLTMMFSGGGCPQYKTELLYFQQNLQKAWPESFANIVRDNALITTSGRSYYGVDKNAEFNINFQKNYFAARGVHASWDFLADLSPNIPLLRRLKTQFGEFLGAPWQGIRHWKVDCSDQIKKVKVKMQEYAVHLPSAVGRRPTEEKTVDVVDEGASILRDTGIKSWSKAYKTWWSGE</sequence>
<comment type="caution">
    <text evidence="2">The sequence shown here is derived from an EMBL/GenBank/DDBJ whole genome shotgun (WGS) entry which is preliminary data.</text>
</comment>
<evidence type="ECO:0000313" key="3">
    <source>
        <dbReference type="Proteomes" id="UP001362999"/>
    </source>
</evidence>
<dbReference type="EMBL" id="JAWWNJ010000075">
    <property type="protein sequence ID" value="KAK7006579.1"/>
    <property type="molecule type" value="Genomic_DNA"/>
</dbReference>
<dbReference type="InterPro" id="IPR046496">
    <property type="entry name" value="DUF6589"/>
</dbReference>
<accession>A0AAW0ABP2</accession>
<gene>
    <name evidence="2" type="ORF">R3P38DRAFT_3325944</name>
</gene>
<feature type="domain" description="DUF6589" evidence="1">
    <location>
        <begin position="307"/>
        <end position="705"/>
    </location>
</feature>